<dbReference type="EMBL" id="JAVDSB010000030">
    <property type="protein sequence ID" value="MDR6555458.1"/>
    <property type="molecule type" value="Genomic_DNA"/>
</dbReference>
<keyword evidence="3" id="KW-1185">Reference proteome</keyword>
<comment type="caution">
    <text evidence="2">The sequence shown here is derived from an EMBL/GenBank/DDBJ whole genome shotgun (WGS) entry which is preliminary data.</text>
</comment>
<protein>
    <submittedName>
        <fullName evidence="2">Uncharacterized protein</fullName>
    </submittedName>
</protein>
<evidence type="ECO:0000313" key="3">
    <source>
        <dbReference type="Proteomes" id="UP001267290"/>
    </source>
</evidence>
<feature type="transmembrane region" description="Helical" evidence="1">
    <location>
        <begin position="12"/>
        <end position="32"/>
    </location>
</feature>
<keyword evidence="1" id="KW-0472">Membrane</keyword>
<sequence>MRDDLDAARGIFNGVCIGLMMWLVIWEVALWIR</sequence>
<keyword evidence="1" id="KW-1133">Transmembrane helix</keyword>
<organism evidence="2 3">
    <name type="scientific">Paenibacillus qinlingensis</name>
    <dbReference type="NCBI Taxonomy" id="1837343"/>
    <lineage>
        <taxon>Bacteria</taxon>
        <taxon>Bacillati</taxon>
        <taxon>Bacillota</taxon>
        <taxon>Bacilli</taxon>
        <taxon>Bacillales</taxon>
        <taxon>Paenibacillaceae</taxon>
        <taxon>Paenibacillus</taxon>
    </lineage>
</organism>
<reference evidence="2 3" key="1">
    <citation type="submission" date="2023-07" db="EMBL/GenBank/DDBJ databases">
        <title>Sorghum-associated microbial communities from plants grown in Nebraska, USA.</title>
        <authorList>
            <person name="Schachtman D."/>
        </authorList>
    </citation>
    <scope>NUCLEOTIDE SEQUENCE [LARGE SCALE GENOMIC DNA]</scope>
    <source>
        <strain evidence="2 3">CC258</strain>
    </source>
</reference>
<dbReference type="Proteomes" id="UP001267290">
    <property type="component" value="Unassembled WGS sequence"/>
</dbReference>
<gene>
    <name evidence="2" type="ORF">J2736_006720</name>
</gene>
<evidence type="ECO:0000256" key="1">
    <source>
        <dbReference type="SAM" id="Phobius"/>
    </source>
</evidence>
<accession>A0ABU1P6Z3</accession>
<name>A0ABU1P6Z3_9BACL</name>
<proteinExistence type="predicted"/>
<keyword evidence="1" id="KW-0812">Transmembrane</keyword>
<evidence type="ECO:0000313" key="2">
    <source>
        <dbReference type="EMBL" id="MDR6555458.1"/>
    </source>
</evidence>